<feature type="signal peptide" evidence="1">
    <location>
        <begin position="1"/>
        <end position="31"/>
    </location>
</feature>
<dbReference type="Proteomes" id="UP001596492">
    <property type="component" value="Unassembled WGS sequence"/>
</dbReference>
<feature type="chain" id="PRO_5047029634" evidence="1">
    <location>
        <begin position="32"/>
        <end position="134"/>
    </location>
</feature>
<name>A0ABW2IMQ1_9PROT</name>
<proteinExistence type="predicted"/>
<keyword evidence="3" id="KW-1185">Reference proteome</keyword>
<evidence type="ECO:0000313" key="3">
    <source>
        <dbReference type="Proteomes" id="UP001596492"/>
    </source>
</evidence>
<keyword evidence="1" id="KW-0732">Signal</keyword>
<dbReference type="RefSeq" id="WP_382167849.1">
    <property type="nucleotide sequence ID" value="NZ_JBHTBR010000005.1"/>
</dbReference>
<gene>
    <name evidence="2" type="ORF">ACFQS8_12445</name>
</gene>
<evidence type="ECO:0000313" key="2">
    <source>
        <dbReference type="EMBL" id="MFC7292431.1"/>
    </source>
</evidence>
<dbReference type="EMBL" id="JBHTBR010000005">
    <property type="protein sequence ID" value="MFC7292431.1"/>
    <property type="molecule type" value="Genomic_DNA"/>
</dbReference>
<comment type="caution">
    <text evidence="2">The sequence shown here is derived from an EMBL/GenBank/DDBJ whole genome shotgun (WGS) entry which is preliminary data.</text>
</comment>
<accession>A0ABW2IMQ1</accession>
<evidence type="ECO:0000256" key="1">
    <source>
        <dbReference type="SAM" id="SignalP"/>
    </source>
</evidence>
<organism evidence="2 3">
    <name type="scientific">Hirschia litorea</name>
    <dbReference type="NCBI Taxonomy" id="1199156"/>
    <lineage>
        <taxon>Bacteria</taxon>
        <taxon>Pseudomonadati</taxon>
        <taxon>Pseudomonadota</taxon>
        <taxon>Alphaproteobacteria</taxon>
        <taxon>Hyphomonadales</taxon>
        <taxon>Hyphomonadaceae</taxon>
        <taxon>Hirschia</taxon>
    </lineage>
</organism>
<reference evidence="3" key="1">
    <citation type="journal article" date="2019" name="Int. J. Syst. Evol. Microbiol.">
        <title>The Global Catalogue of Microorganisms (GCM) 10K type strain sequencing project: providing services to taxonomists for standard genome sequencing and annotation.</title>
        <authorList>
            <consortium name="The Broad Institute Genomics Platform"/>
            <consortium name="The Broad Institute Genome Sequencing Center for Infectious Disease"/>
            <person name="Wu L."/>
            <person name="Ma J."/>
        </authorList>
    </citation>
    <scope>NUCLEOTIDE SEQUENCE [LARGE SCALE GENOMIC DNA]</scope>
    <source>
        <strain evidence="3">CCUG 51308</strain>
    </source>
</reference>
<sequence length="134" mass="14634">MCFGASGLRRQLISWFAALVFLMSFAVPASAVDFLETIQDIPLPVGFVELGDPVEFETPFGRIVETSAEGAGTIDQSIDYYKASLPAFGWALVGGPLVFERANERLYISVSQLDVVTHVDFKLVVRPASSKMND</sequence>
<protein>
    <submittedName>
        <fullName evidence="2">Uncharacterized protein</fullName>
    </submittedName>
</protein>